<feature type="region of interest" description="Disordered" evidence="1">
    <location>
        <begin position="70"/>
        <end position="92"/>
    </location>
</feature>
<dbReference type="AlphaFoldDB" id="A0A0A9C802"/>
<protein>
    <submittedName>
        <fullName evidence="2">Uncharacterized protein</fullName>
    </submittedName>
</protein>
<organism evidence="2">
    <name type="scientific">Arundo donax</name>
    <name type="common">Giant reed</name>
    <name type="synonym">Donax arundinaceus</name>
    <dbReference type="NCBI Taxonomy" id="35708"/>
    <lineage>
        <taxon>Eukaryota</taxon>
        <taxon>Viridiplantae</taxon>
        <taxon>Streptophyta</taxon>
        <taxon>Embryophyta</taxon>
        <taxon>Tracheophyta</taxon>
        <taxon>Spermatophyta</taxon>
        <taxon>Magnoliopsida</taxon>
        <taxon>Liliopsida</taxon>
        <taxon>Poales</taxon>
        <taxon>Poaceae</taxon>
        <taxon>PACMAD clade</taxon>
        <taxon>Arundinoideae</taxon>
        <taxon>Arundineae</taxon>
        <taxon>Arundo</taxon>
    </lineage>
</organism>
<evidence type="ECO:0000256" key="1">
    <source>
        <dbReference type="SAM" id="MobiDB-lite"/>
    </source>
</evidence>
<sequence>MGARPSRRAAACRSAPSLVACSWVEQGLGTLGNRDESASRYVDNVNQQEWKDQVLPSLLTGTCSRPFSSPCPVQIGTERRGRGDGVLTGANK</sequence>
<reference evidence="2" key="2">
    <citation type="journal article" date="2015" name="Data Brief">
        <title>Shoot transcriptome of the giant reed, Arundo donax.</title>
        <authorList>
            <person name="Barrero R.A."/>
            <person name="Guerrero F.D."/>
            <person name="Moolhuijzen P."/>
            <person name="Goolsby J.A."/>
            <person name="Tidwell J."/>
            <person name="Bellgard S.E."/>
            <person name="Bellgard M.I."/>
        </authorList>
    </citation>
    <scope>NUCLEOTIDE SEQUENCE</scope>
    <source>
        <tissue evidence="2">Shoot tissue taken approximately 20 cm above the soil surface</tissue>
    </source>
</reference>
<dbReference type="EMBL" id="GBRH01226214">
    <property type="protein sequence ID" value="JAD71681.1"/>
    <property type="molecule type" value="Transcribed_RNA"/>
</dbReference>
<accession>A0A0A9C802</accession>
<reference evidence="2" key="1">
    <citation type="submission" date="2014-09" db="EMBL/GenBank/DDBJ databases">
        <authorList>
            <person name="Magalhaes I.L.F."/>
            <person name="Oliveira U."/>
            <person name="Santos F.R."/>
            <person name="Vidigal T.H.D.A."/>
            <person name="Brescovit A.D."/>
            <person name="Santos A.J."/>
        </authorList>
    </citation>
    <scope>NUCLEOTIDE SEQUENCE</scope>
    <source>
        <tissue evidence="2">Shoot tissue taken approximately 20 cm above the soil surface</tissue>
    </source>
</reference>
<proteinExistence type="predicted"/>
<name>A0A0A9C802_ARUDO</name>
<evidence type="ECO:0000313" key="2">
    <source>
        <dbReference type="EMBL" id="JAD71681.1"/>
    </source>
</evidence>